<evidence type="ECO:0000256" key="4">
    <source>
        <dbReference type="ARBA" id="ARBA00022690"/>
    </source>
</evidence>
<name>A0A2K8JNJ1_9HEMI</name>
<dbReference type="FunFam" id="2.30.39.10:FF:000030">
    <property type="entry name" value="Serpin 2"/>
    <property type="match status" value="1"/>
</dbReference>
<evidence type="ECO:0000256" key="7">
    <source>
        <dbReference type="ARBA" id="ARBA00023180"/>
    </source>
</evidence>
<feature type="chain" id="PRO_5014668629" evidence="10">
    <location>
        <begin position="22"/>
        <end position="439"/>
    </location>
</feature>
<evidence type="ECO:0000256" key="8">
    <source>
        <dbReference type="RuleBase" id="RU000411"/>
    </source>
</evidence>
<dbReference type="InterPro" id="IPR042185">
    <property type="entry name" value="Serpin_sf_2"/>
</dbReference>
<keyword evidence="3" id="KW-0964">Secreted</keyword>
<organism evidence="12">
    <name type="scientific">Lethocerus distinctifemur</name>
    <dbReference type="NCBI Taxonomy" id="280095"/>
    <lineage>
        <taxon>Eukaryota</taxon>
        <taxon>Metazoa</taxon>
        <taxon>Ecdysozoa</taxon>
        <taxon>Arthropoda</taxon>
        <taxon>Hexapoda</taxon>
        <taxon>Insecta</taxon>
        <taxon>Pterygota</taxon>
        <taxon>Neoptera</taxon>
        <taxon>Paraneoptera</taxon>
        <taxon>Hemiptera</taxon>
        <taxon>Heteroptera</taxon>
        <taxon>Panheteroptera</taxon>
        <taxon>Nepomorpha</taxon>
        <taxon>Belostomatidae</taxon>
        <taxon>Lethocerinae</taxon>
        <taxon>Lethocerus</taxon>
    </lineage>
</organism>
<comment type="subcellular location">
    <subcellularLocation>
        <location evidence="1">Secreted</location>
    </subcellularLocation>
</comment>
<evidence type="ECO:0000256" key="1">
    <source>
        <dbReference type="ARBA" id="ARBA00004613"/>
    </source>
</evidence>
<feature type="domain" description="Serpin" evidence="11">
    <location>
        <begin position="39"/>
        <end position="402"/>
    </location>
</feature>
<dbReference type="InterPro" id="IPR036186">
    <property type="entry name" value="Serpin_sf"/>
</dbReference>
<dbReference type="InterPro" id="IPR023796">
    <property type="entry name" value="Serpin_dom"/>
</dbReference>
<accession>A0A2K8JNJ1</accession>
<dbReference type="GO" id="GO:0004867">
    <property type="term" value="F:serine-type endopeptidase inhibitor activity"/>
    <property type="evidence" value="ECO:0007669"/>
    <property type="project" value="UniProtKB-KW"/>
</dbReference>
<evidence type="ECO:0000256" key="5">
    <source>
        <dbReference type="ARBA" id="ARBA00022729"/>
    </source>
</evidence>
<evidence type="ECO:0000256" key="10">
    <source>
        <dbReference type="SAM" id="SignalP"/>
    </source>
</evidence>
<evidence type="ECO:0000259" key="11">
    <source>
        <dbReference type="SMART" id="SM00093"/>
    </source>
</evidence>
<evidence type="ECO:0000313" key="12">
    <source>
        <dbReference type="EMBL" id="ATU82456.1"/>
    </source>
</evidence>
<dbReference type="EMBL" id="MF683315">
    <property type="protein sequence ID" value="ATU82456.1"/>
    <property type="molecule type" value="mRNA"/>
</dbReference>
<dbReference type="InterPro" id="IPR000215">
    <property type="entry name" value="Serpin_fam"/>
</dbReference>
<feature type="signal peptide" evidence="10">
    <location>
        <begin position="1"/>
        <end position="21"/>
    </location>
</feature>
<keyword evidence="7" id="KW-0325">Glycoprotein</keyword>
<dbReference type="SMART" id="SM00093">
    <property type="entry name" value="SERPIN"/>
    <property type="match status" value="1"/>
</dbReference>
<evidence type="ECO:0000256" key="6">
    <source>
        <dbReference type="ARBA" id="ARBA00022900"/>
    </source>
</evidence>
<dbReference type="Pfam" id="PF00079">
    <property type="entry name" value="Serpin"/>
    <property type="match status" value="1"/>
</dbReference>
<dbReference type="InterPro" id="IPR042178">
    <property type="entry name" value="Serpin_sf_1"/>
</dbReference>
<dbReference type="GO" id="GO:0005615">
    <property type="term" value="C:extracellular space"/>
    <property type="evidence" value="ECO:0007669"/>
    <property type="project" value="InterPro"/>
</dbReference>
<keyword evidence="6" id="KW-0722">Serine protease inhibitor</keyword>
<dbReference type="SUPFAM" id="SSF56574">
    <property type="entry name" value="Serpins"/>
    <property type="match status" value="1"/>
</dbReference>
<proteinExistence type="evidence at transcript level"/>
<feature type="compositionally biased region" description="Pro residues" evidence="9">
    <location>
        <begin position="416"/>
        <end position="426"/>
    </location>
</feature>
<comment type="similarity">
    <text evidence="2 8">Belongs to the serpin family.</text>
</comment>
<dbReference type="AlphaFoldDB" id="A0A2K8JNJ1"/>
<protein>
    <submittedName>
        <fullName evidence="12">Venom serpin 5</fullName>
    </submittedName>
</protein>
<feature type="region of interest" description="Disordered" evidence="9">
    <location>
        <begin position="409"/>
        <end position="439"/>
    </location>
</feature>
<keyword evidence="5 10" id="KW-0732">Signal</keyword>
<sequence length="439" mass="49300">MSPVNLGLFLFLTLTGGGVRSADDFSNRFTNFDWQLTKYCVQNVGAKSWNDNVVLSPVSLKLVLATLKEGSAGNTSRQLEAALNLSDDPKANTLPIATFAAIVRSLQIPGDGYDLDVGTKVYVDDETEPYDMFKNKIQFLYDAAMEKVDFQKGEEAVKKINKWVESVTKGHIQHLISDSDSLKETSMIILNAIYFKGKWEFPFDPKNTETGEFEVSPSRSVQVYYMKAVSQLSYAQVPSIKASILRLPYSGDKFAMYLVLPEKKNGLEDVIRSITPEKLRQAKQSMESFSVNVRLPKFNFEFTASLMQTLMEMGLRDMFSSRANFSRIAPPSKEDLHVSNVLQKAGLEVNEIGSIAFAATQVELSNKFGEETAEFHVDHPFLFFIEDEPTMTVVFAGKVVDPTLRGSPTVRVIQPRPQPQPQPRPQPAVYRPSNRTQRY</sequence>
<dbReference type="PANTHER" id="PTHR11461:SF357">
    <property type="entry name" value="SERINE PROTEASE INHIBITOR 27A"/>
    <property type="match status" value="1"/>
</dbReference>
<evidence type="ECO:0000256" key="2">
    <source>
        <dbReference type="ARBA" id="ARBA00009500"/>
    </source>
</evidence>
<keyword evidence="4" id="KW-0646">Protease inhibitor</keyword>
<dbReference type="PROSITE" id="PS00284">
    <property type="entry name" value="SERPIN"/>
    <property type="match status" value="1"/>
</dbReference>
<dbReference type="PANTHER" id="PTHR11461">
    <property type="entry name" value="SERINE PROTEASE INHIBITOR, SERPIN"/>
    <property type="match status" value="1"/>
</dbReference>
<evidence type="ECO:0000256" key="9">
    <source>
        <dbReference type="SAM" id="MobiDB-lite"/>
    </source>
</evidence>
<reference evidence="12" key="1">
    <citation type="journal article" date="2018" name="Cell. Mol. Life Sci.">
        <title>Giant fish-killing water bug reveals ancient and dynamic venom evolution in Heteroptera.</title>
        <authorList>
            <person name="Walker A.A."/>
            <person name="Hernandez-Vargas M.J."/>
            <person name="Corzo G."/>
            <person name="Fry B.G."/>
            <person name="King G.F."/>
        </authorList>
    </citation>
    <scope>NUCLEOTIDE SEQUENCE</scope>
</reference>
<evidence type="ECO:0000256" key="3">
    <source>
        <dbReference type="ARBA" id="ARBA00022525"/>
    </source>
</evidence>
<dbReference type="Gene3D" id="3.30.497.10">
    <property type="entry name" value="Antithrombin, subunit I, domain 2"/>
    <property type="match status" value="1"/>
</dbReference>
<dbReference type="InterPro" id="IPR023795">
    <property type="entry name" value="Serpin_CS"/>
</dbReference>
<dbReference type="Gene3D" id="2.30.39.10">
    <property type="entry name" value="Alpha-1-antitrypsin, domain 1"/>
    <property type="match status" value="1"/>
</dbReference>